<dbReference type="OMA" id="CSTRMIN"/>
<evidence type="ECO:0000259" key="1">
    <source>
        <dbReference type="Pfam" id="PF20167"/>
    </source>
</evidence>
<protein>
    <recommendedName>
        <fullName evidence="1">Putative plant transposon protein domain-containing protein</fullName>
    </recommendedName>
</protein>
<organism evidence="2 3">
    <name type="scientific">Cannabis sativa</name>
    <name type="common">Hemp</name>
    <name type="synonym">Marijuana</name>
    <dbReference type="NCBI Taxonomy" id="3483"/>
    <lineage>
        <taxon>Eukaryota</taxon>
        <taxon>Viridiplantae</taxon>
        <taxon>Streptophyta</taxon>
        <taxon>Embryophyta</taxon>
        <taxon>Tracheophyta</taxon>
        <taxon>Spermatophyta</taxon>
        <taxon>Magnoliopsida</taxon>
        <taxon>eudicotyledons</taxon>
        <taxon>Gunneridae</taxon>
        <taxon>Pentapetalae</taxon>
        <taxon>rosids</taxon>
        <taxon>fabids</taxon>
        <taxon>Rosales</taxon>
        <taxon>Cannabaceae</taxon>
        <taxon>Cannabis</taxon>
    </lineage>
</organism>
<proteinExistence type="predicted"/>
<reference evidence="2" key="2">
    <citation type="submission" date="2021-03" db="UniProtKB">
        <authorList>
            <consortium name="EnsemblPlants"/>
        </authorList>
    </citation>
    <scope>IDENTIFICATION</scope>
</reference>
<dbReference type="Proteomes" id="UP000596661">
    <property type="component" value="Chromosome 7"/>
</dbReference>
<evidence type="ECO:0000313" key="3">
    <source>
        <dbReference type="Proteomes" id="UP000596661"/>
    </source>
</evidence>
<dbReference type="Gramene" id="evm.model.07.1512">
    <property type="protein sequence ID" value="cds.evm.model.07.1512"/>
    <property type="gene ID" value="evm.TU.07.1512"/>
</dbReference>
<dbReference type="EMBL" id="UZAU01000669">
    <property type="status" value="NOT_ANNOTATED_CDS"/>
    <property type="molecule type" value="Genomic_DNA"/>
</dbReference>
<dbReference type="InterPro" id="IPR046796">
    <property type="entry name" value="Transposase_32_dom"/>
</dbReference>
<dbReference type="Pfam" id="PF20167">
    <property type="entry name" value="Transposase_32"/>
    <property type="match status" value="1"/>
</dbReference>
<evidence type="ECO:0000313" key="2">
    <source>
        <dbReference type="EnsemblPlants" id="cds.evm.model.07.1512"/>
    </source>
</evidence>
<keyword evidence="3" id="KW-1185">Reference proteome</keyword>
<feature type="domain" description="Putative plant transposon protein" evidence="1">
    <location>
        <begin position="27"/>
        <end position="208"/>
    </location>
</feature>
<dbReference type="AlphaFoldDB" id="A0A803Q2X6"/>
<dbReference type="EnsemblPlants" id="evm.model.07.1512">
    <property type="protein sequence ID" value="cds.evm.model.07.1512"/>
    <property type="gene ID" value="evm.TU.07.1512"/>
</dbReference>
<sequence>MEIGDLRHPRIGIPLVFEPIREQVIIRRWTKFADVTERNNQTLALEFFANWPERKDEKVKVRGVEVPVSTAAIHALYNLQTFTWEEQQLKKLIEEKKLDYEDIAETLGYPGLRFHEYDGEPYQLYRCELNPVAKAWLYFVSARLMPSKHYSNAQIDRLKFVYAIMKGFNLNMGDIIRQSFTSMVEGSCGGGLGLVDIITNLYEAYGVPQYSYDTKAAPQRSIDMVNNLLKETLLRNKKKSVKKIYHNVLLGLSTQPCSTRMIN</sequence>
<reference evidence="2" key="1">
    <citation type="submission" date="2018-11" db="EMBL/GenBank/DDBJ databases">
        <authorList>
            <person name="Grassa J C."/>
        </authorList>
    </citation>
    <scope>NUCLEOTIDE SEQUENCE [LARGE SCALE GENOMIC DNA]</scope>
</reference>
<accession>A0A803Q2X6</accession>
<name>A0A803Q2X6_CANSA</name>